<organism evidence="4 5">
    <name type="scientific">Anaerobacillus alkaliphilus</name>
    <dbReference type="NCBI Taxonomy" id="1548597"/>
    <lineage>
        <taxon>Bacteria</taxon>
        <taxon>Bacillati</taxon>
        <taxon>Bacillota</taxon>
        <taxon>Bacilli</taxon>
        <taxon>Bacillales</taxon>
        <taxon>Bacillaceae</taxon>
        <taxon>Anaerobacillus</taxon>
    </lineage>
</organism>
<dbReference type="Gene3D" id="3.40.630.30">
    <property type="match status" value="1"/>
</dbReference>
<dbReference type="Proteomes" id="UP000290649">
    <property type="component" value="Unassembled WGS sequence"/>
</dbReference>
<name>A0A4Q0VYL5_9BACI</name>
<dbReference type="PANTHER" id="PTHR43877">
    <property type="entry name" value="AMINOALKYLPHOSPHONATE N-ACETYLTRANSFERASE-RELATED-RELATED"/>
    <property type="match status" value="1"/>
</dbReference>
<dbReference type="CDD" id="cd04301">
    <property type="entry name" value="NAT_SF"/>
    <property type="match status" value="2"/>
</dbReference>
<accession>A0A4Q0VYL5</accession>
<dbReference type="Pfam" id="PF00583">
    <property type="entry name" value="Acetyltransf_1"/>
    <property type="match status" value="1"/>
</dbReference>
<keyword evidence="2" id="KW-0012">Acyltransferase</keyword>
<reference evidence="4 5" key="1">
    <citation type="journal article" date="2019" name="Int. J. Syst. Evol. Microbiol.">
        <title>Anaerobacillus alkaliphilus sp. nov., a novel alkaliphilic and moderately halophilic bacterium.</title>
        <authorList>
            <person name="Borsodi A.K."/>
            <person name="Aszalos J.M."/>
            <person name="Bihari P."/>
            <person name="Nagy I."/>
            <person name="Schumann P."/>
            <person name="Sproer C."/>
            <person name="Kovacs A.L."/>
            <person name="Boka K."/>
            <person name="Dobosy P."/>
            <person name="Ovari M."/>
            <person name="Szili-Kovacs T."/>
            <person name="Toth E."/>
        </authorList>
    </citation>
    <scope>NUCLEOTIDE SEQUENCE [LARGE SCALE GENOMIC DNA]</scope>
    <source>
        <strain evidence="4 5">B16-10</strain>
    </source>
</reference>
<keyword evidence="1 4" id="KW-0808">Transferase</keyword>
<dbReference type="RefSeq" id="WP_129076892.1">
    <property type="nucleotide sequence ID" value="NZ_QOUX01000001.1"/>
</dbReference>
<dbReference type="InterPro" id="IPR016181">
    <property type="entry name" value="Acyl_CoA_acyltransferase"/>
</dbReference>
<dbReference type="GO" id="GO:0016747">
    <property type="term" value="F:acyltransferase activity, transferring groups other than amino-acyl groups"/>
    <property type="evidence" value="ECO:0007669"/>
    <property type="project" value="InterPro"/>
</dbReference>
<evidence type="ECO:0000256" key="2">
    <source>
        <dbReference type="ARBA" id="ARBA00023315"/>
    </source>
</evidence>
<dbReference type="Pfam" id="PF13508">
    <property type="entry name" value="Acetyltransf_7"/>
    <property type="match status" value="1"/>
</dbReference>
<evidence type="ECO:0000256" key="1">
    <source>
        <dbReference type="ARBA" id="ARBA00022679"/>
    </source>
</evidence>
<feature type="domain" description="N-acetyltransferase" evidence="3">
    <location>
        <begin position="166"/>
        <end position="307"/>
    </location>
</feature>
<feature type="domain" description="N-acetyltransferase" evidence="3">
    <location>
        <begin position="5"/>
        <end position="157"/>
    </location>
</feature>
<dbReference type="PROSITE" id="PS51186">
    <property type="entry name" value="GNAT"/>
    <property type="match status" value="2"/>
</dbReference>
<evidence type="ECO:0000313" key="5">
    <source>
        <dbReference type="Proteomes" id="UP000290649"/>
    </source>
</evidence>
<comment type="caution">
    <text evidence="4">The sequence shown here is derived from an EMBL/GenBank/DDBJ whole genome shotgun (WGS) entry which is preliminary data.</text>
</comment>
<dbReference type="InterPro" id="IPR050832">
    <property type="entry name" value="Bact_Acetyltransf"/>
</dbReference>
<gene>
    <name evidence="4" type="ORF">DS745_03975</name>
</gene>
<evidence type="ECO:0000259" key="3">
    <source>
        <dbReference type="PROSITE" id="PS51186"/>
    </source>
</evidence>
<protein>
    <submittedName>
        <fullName evidence="4">GNAT family N-acetyltransferase</fullName>
    </submittedName>
</protein>
<proteinExistence type="predicted"/>
<dbReference type="SUPFAM" id="SSF55729">
    <property type="entry name" value="Acyl-CoA N-acyltransferases (Nat)"/>
    <property type="match status" value="2"/>
</dbReference>
<dbReference type="AlphaFoldDB" id="A0A4Q0VYL5"/>
<dbReference type="OrthoDB" id="9799092at2"/>
<dbReference type="EMBL" id="QOUX01000001">
    <property type="protein sequence ID" value="RXJ04550.1"/>
    <property type="molecule type" value="Genomic_DNA"/>
</dbReference>
<dbReference type="InterPro" id="IPR000182">
    <property type="entry name" value="GNAT_dom"/>
</dbReference>
<keyword evidence="5" id="KW-1185">Reference proteome</keyword>
<sequence length="307" mass="35461">MNKQFTIRPATMDDDQVVTNLITAVDIAEYGVPDITIEDVLEIWSEIPLKKNTWIIEKADQIVGYGYLEEISKGRLDCYGYVHPTWQKQGIGSHLIQQMEIRAEDYLTEYDKEDVPYEFNHVIPANNPSAVTLVENKGYKFARVFSRMKIELETEPEVPTISDNVIIIPFELERDAELLYEAYNESFKDTRGYYEEPIEKWLHKVTSEPFDQSLSYVAYLDQTLTGFIICKNYPEGTFIEFLGVRSLYRKKGIGAALLKMVFKESYRRNIQTVLLNVDSNSKSGANKLYESVGMKSTFQIAVYQRTN</sequence>
<evidence type="ECO:0000313" key="4">
    <source>
        <dbReference type="EMBL" id="RXJ04550.1"/>
    </source>
</evidence>